<keyword evidence="3" id="KW-1185">Reference proteome</keyword>
<dbReference type="Proteomes" id="UP000325395">
    <property type="component" value="Unassembled WGS sequence"/>
</dbReference>
<evidence type="ECO:0000313" key="2">
    <source>
        <dbReference type="EMBL" id="KAE8413057.1"/>
    </source>
</evidence>
<name>A0ABQ6W7D5_9EURO</name>
<reference evidence="2 3" key="1">
    <citation type="submission" date="2019-04" db="EMBL/GenBank/DDBJ databases">
        <authorList>
            <consortium name="DOE Joint Genome Institute"/>
            <person name="Mondo S."/>
            <person name="Kjaerbolling I."/>
            <person name="Vesth T."/>
            <person name="Frisvad J.C."/>
            <person name="Nybo J.L."/>
            <person name="Theobald S."/>
            <person name="Kildgaard S."/>
            <person name="Isbrandt T."/>
            <person name="Kuo A."/>
            <person name="Sato A."/>
            <person name="Lyhne E.K."/>
            <person name="Kogle M.E."/>
            <person name="Wiebenga A."/>
            <person name="Kun R.S."/>
            <person name="Lubbers R.J."/>
            <person name="Makela M.R."/>
            <person name="Barry K."/>
            <person name="Chovatia M."/>
            <person name="Clum A."/>
            <person name="Daum C."/>
            <person name="Haridas S."/>
            <person name="He G."/>
            <person name="LaButti K."/>
            <person name="Lipzen A."/>
            <person name="Riley R."/>
            <person name="Salamov A."/>
            <person name="Simmons B.A."/>
            <person name="Magnuson J.K."/>
            <person name="Henrissat B."/>
            <person name="Mortensen U.H."/>
            <person name="Larsen T.O."/>
            <person name="Devries R.P."/>
            <person name="Grigoriev I.V."/>
            <person name="Machida M."/>
            <person name="Baker S.E."/>
            <person name="Andersen M.R."/>
            <person name="Cantor M.N."/>
            <person name="Hua S.X."/>
        </authorList>
    </citation>
    <scope>NUCLEOTIDE SEQUENCE [LARGE SCALE GENOMIC DNA]</scope>
    <source>
        <strain evidence="2 3">CBS 117616</strain>
    </source>
</reference>
<proteinExistence type="predicted"/>
<evidence type="ECO:0000256" key="1">
    <source>
        <dbReference type="SAM" id="Phobius"/>
    </source>
</evidence>
<keyword evidence="1" id="KW-1133">Transmembrane helix</keyword>
<sequence>MLRCWRSWSMPLPIPAASSHFGRGRMGMCLVLIAMICKWWYSQSKKGISLGQKMWQ</sequence>
<feature type="transmembrane region" description="Helical" evidence="1">
    <location>
        <begin position="20"/>
        <end position="41"/>
    </location>
</feature>
<dbReference type="EMBL" id="ML735816">
    <property type="protein sequence ID" value="KAE8413057.1"/>
    <property type="molecule type" value="Genomic_DNA"/>
</dbReference>
<gene>
    <name evidence="2" type="ORF">BDV36DRAFT_269616</name>
</gene>
<evidence type="ECO:0000313" key="3">
    <source>
        <dbReference type="Proteomes" id="UP000325395"/>
    </source>
</evidence>
<protein>
    <submittedName>
        <fullName evidence="2">Uncharacterized protein</fullName>
    </submittedName>
</protein>
<organism evidence="2 3">
    <name type="scientific">Aspergillus pseudocaelatus</name>
    <dbReference type="NCBI Taxonomy" id="1825620"/>
    <lineage>
        <taxon>Eukaryota</taxon>
        <taxon>Fungi</taxon>
        <taxon>Dikarya</taxon>
        <taxon>Ascomycota</taxon>
        <taxon>Pezizomycotina</taxon>
        <taxon>Eurotiomycetes</taxon>
        <taxon>Eurotiomycetidae</taxon>
        <taxon>Eurotiales</taxon>
        <taxon>Aspergillaceae</taxon>
        <taxon>Aspergillus</taxon>
        <taxon>Aspergillus subgen. Circumdati</taxon>
    </lineage>
</organism>
<keyword evidence="1" id="KW-0472">Membrane</keyword>
<accession>A0ABQ6W7D5</accession>
<keyword evidence="1" id="KW-0812">Transmembrane</keyword>